<proteinExistence type="predicted"/>
<feature type="compositionally biased region" description="Pro residues" evidence="1">
    <location>
        <begin position="88"/>
        <end position="97"/>
    </location>
</feature>
<dbReference type="AlphaFoldDB" id="A0AAV4MP09"/>
<reference evidence="2 3" key="1">
    <citation type="submission" date="2021-06" db="EMBL/GenBank/DDBJ databases">
        <title>Caerostris extrusa draft genome.</title>
        <authorList>
            <person name="Kono N."/>
            <person name="Arakawa K."/>
        </authorList>
    </citation>
    <scope>NUCLEOTIDE SEQUENCE [LARGE SCALE GENOMIC DNA]</scope>
</reference>
<accession>A0AAV4MP09</accession>
<keyword evidence="3" id="KW-1185">Reference proteome</keyword>
<feature type="region of interest" description="Disordered" evidence="1">
    <location>
        <begin position="74"/>
        <end position="97"/>
    </location>
</feature>
<name>A0AAV4MP09_CAEEX</name>
<protein>
    <submittedName>
        <fullName evidence="2">Uncharacterized protein</fullName>
    </submittedName>
</protein>
<evidence type="ECO:0000313" key="2">
    <source>
        <dbReference type="EMBL" id="GIX74057.1"/>
    </source>
</evidence>
<comment type="caution">
    <text evidence="2">The sequence shown here is derived from an EMBL/GenBank/DDBJ whole genome shotgun (WGS) entry which is preliminary data.</text>
</comment>
<dbReference type="EMBL" id="BPLR01020022">
    <property type="protein sequence ID" value="GIX74057.1"/>
    <property type="molecule type" value="Genomic_DNA"/>
</dbReference>
<dbReference type="Proteomes" id="UP001054945">
    <property type="component" value="Unassembled WGS sequence"/>
</dbReference>
<evidence type="ECO:0000256" key="1">
    <source>
        <dbReference type="SAM" id="MobiDB-lite"/>
    </source>
</evidence>
<organism evidence="2 3">
    <name type="scientific">Caerostris extrusa</name>
    <name type="common">Bark spider</name>
    <name type="synonym">Caerostris bankana</name>
    <dbReference type="NCBI Taxonomy" id="172846"/>
    <lineage>
        <taxon>Eukaryota</taxon>
        <taxon>Metazoa</taxon>
        <taxon>Ecdysozoa</taxon>
        <taxon>Arthropoda</taxon>
        <taxon>Chelicerata</taxon>
        <taxon>Arachnida</taxon>
        <taxon>Araneae</taxon>
        <taxon>Araneomorphae</taxon>
        <taxon>Entelegynae</taxon>
        <taxon>Araneoidea</taxon>
        <taxon>Araneidae</taxon>
        <taxon>Caerostris</taxon>
    </lineage>
</organism>
<gene>
    <name evidence="2" type="ORF">CEXT_247731</name>
</gene>
<evidence type="ECO:0000313" key="3">
    <source>
        <dbReference type="Proteomes" id="UP001054945"/>
    </source>
</evidence>
<sequence length="97" mass="10665">MCEGVNFSLWMIEKDGMIVLTHFLLSSPPLDCVTHSFTGDPFQDNSFGAWKSTSTSAAKKIYNPPSVLTAAAVKRDSEIDPPITNRASPPPQRRQIT</sequence>